<dbReference type="CDD" id="cd00082">
    <property type="entry name" value="HisKA"/>
    <property type="match status" value="1"/>
</dbReference>
<dbReference type="GO" id="GO:0003700">
    <property type="term" value="F:DNA-binding transcription factor activity"/>
    <property type="evidence" value="ECO:0007669"/>
    <property type="project" value="InterPro"/>
</dbReference>
<feature type="transmembrane region" description="Helical" evidence="14">
    <location>
        <begin position="219"/>
        <end position="239"/>
    </location>
</feature>
<dbReference type="EC" id="2.7.13.3" evidence="2"/>
<dbReference type="InterPro" id="IPR036890">
    <property type="entry name" value="HATPase_C_sf"/>
</dbReference>
<dbReference type="SMART" id="SM00342">
    <property type="entry name" value="HTH_ARAC"/>
    <property type="match status" value="1"/>
</dbReference>
<dbReference type="SMART" id="SM00388">
    <property type="entry name" value="HisKA"/>
    <property type="match status" value="1"/>
</dbReference>
<dbReference type="Gene3D" id="2.60.120.260">
    <property type="entry name" value="Galactose-binding domain-like"/>
    <property type="match status" value="1"/>
</dbReference>
<keyword evidence="9" id="KW-0805">Transcription regulation</keyword>
<keyword evidence="19" id="KW-1185">Reference proteome</keyword>
<dbReference type="PROSITE" id="PS50109">
    <property type="entry name" value="HIS_KIN"/>
    <property type="match status" value="1"/>
</dbReference>
<dbReference type="SUPFAM" id="SSF52172">
    <property type="entry name" value="CheY-like"/>
    <property type="match status" value="1"/>
</dbReference>
<evidence type="ECO:0000256" key="8">
    <source>
        <dbReference type="ARBA" id="ARBA00023012"/>
    </source>
</evidence>
<dbReference type="InterPro" id="IPR011991">
    <property type="entry name" value="ArsR-like_HTH"/>
</dbReference>
<evidence type="ECO:0000256" key="14">
    <source>
        <dbReference type="SAM" id="Phobius"/>
    </source>
</evidence>
<evidence type="ECO:0000256" key="9">
    <source>
        <dbReference type="ARBA" id="ARBA00023015"/>
    </source>
</evidence>
<feature type="transmembrane region" description="Helical" evidence="14">
    <location>
        <begin position="246"/>
        <end position="265"/>
    </location>
</feature>
<evidence type="ECO:0000256" key="3">
    <source>
        <dbReference type="ARBA" id="ARBA00022553"/>
    </source>
</evidence>
<name>A0A1I1XII3_9BACT</name>
<sequence length="1007" mass="113584">MNDKLVDTYRNRIWLVWCTLGWMAIAVSFSQAQPLRVATGRMTIDSLPLQGVLLNQGWRWKAGDNPNWANPAYDDRSWQGIDPTKDIMELPDVRQAGVGWFRLQLVIKPTVLTESLACLISQTGASEVFLNGHLVHRFGQINKYGQATQTYNPRNEPVSLSLSGDSLQTLAVRFAYDKDLLYTTEFIGKNALFQARINNVTNAVRFYRIYGLSILPLDFAKTGIFFILAILHLAFFLYYPVQRANLYFTLFSLCSMVTYYLQTQLGAQSVDSLQGRLIAIAILTNLFHLLQLNALYSLFKRPLGFSYWLLFGWCLVNIPLTVWPYAWGLRIGHELYYLVCLGESIRLAVLAVRQKQRGASIIMRGVIIALVFTSMYTFSLPFSFRSTAYQQLFLTGNWVYYLYLHLPYNVGYLSIPVAISLYLGLEFAFTSRTLETKLVEIQALSQKTLAQEAEKLKLVAEQNEVLEQTVQERTEKIQQQADKLREIDTIKSRFFTNLTHEFRTPLTLMLGPAEQVLAQTEEPQTKLQVGLLHRNAKRLLQLINQLLDLSKLEAGKTQLTPTAVDLVSLVKGTLLSFESLAHQKQIALHVTANRDQLAMDLDRDKIEKILYNLFSNAIKFTSAGGEVFVGLTHEVVGEEEPWATLVVRDSGVGIPTAKLPYVFDQFYQVDASNTREQEGFGIGLALTKELVELHGGRIHIDSDEGVGTTLTVRLPVRQEQPVQTGKEPVLPASYGEIPPVPAPLPPSPEVADAPQLLLIEDNDEVRQFIRSSLTHQYRISEAVNGEDGLRLAQQDIPDLVITDLMMPKLDGYQVCQALKQDERTSHIPIVMLTAKADLDSRIEGLQIGADSYLAKPFHQRELLAQITNLITTRRQLRERYSQDNIWPTTDSALPSMEQAFLDRVRAAILERLDDESFSVDQLSDEVGLSRTQLHRKLKALINQSPGDLIRIVRLQRALDLLTRNVATISEVAYLVGFSNPASFSTSFSRHFGYAPSEVKKNVDTSVS</sequence>
<dbReference type="GO" id="GO:0005524">
    <property type="term" value="F:ATP binding"/>
    <property type="evidence" value="ECO:0007669"/>
    <property type="project" value="UniProtKB-KW"/>
</dbReference>
<keyword evidence="7" id="KW-0067">ATP-binding</keyword>
<keyword evidence="14" id="KW-0812">Transmembrane</keyword>
<dbReference type="OrthoDB" id="9797097at2"/>
<keyword evidence="4" id="KW-0808">Transferase</keyword>
<evidence type="ECO:0000259" key="15">
    <source>
        <dbReference type="PROSITE" id="PS01124"/>
    </source>
</evidence>
<dbReference type="InterPro" id="IPR009057">
    <property type="entry name" value="Homeodomain-like_sf"/>
</dbReference>
<dbReference type="InterPro" id="IPR011006">
    <property type="entry name" value="CheY-like_superfamily"/>
</dbReference>
<dbReference type="Gene3D" id="1.10.10.60">
    <property type="entry name" value="Homeodomain-like"/>
    <property type="match status" value="1"/>
</dbReference>
<keyword evidence="11" id="KW-0804">Transcription</keyword>
<evidence type="ECO:0000256" key="13">
    <source>
        <dbReference type="SAM" id="Coils"/>
    </source>
</evidence>
<dbReference type="InterPro" id="IPR004358">
    <property type="entry name" value="Sig_transdc_His_kin-like_C"/>
</dbReference>
<keyword evidence="5" id="KW-0547">Nucleotide-binding</keyword>
<organism evidence="18 19">
    <name type="scientific">Spirosoma endophyticum</name>
    <dbReference type="NCBI Taxonomy" id="662367"/>
    <lineage>
        <taxon>Bacteria</taxon>
        <taxon>Pseudomonadati</taxon>
        <taxon>Bacteroidota</taxon>
        <taxon>Cytophagia</taxon>
        <taxon>Cytophagales</taxon>
        <taxon>Cytophagaceae</taxon>
        <taxon>Spirosoma</taxon>
    </lineage>
</organism>
<dbReference type="RefSeq" id="WP_093830212.1">
    <property type="nucleotide sequence ID" value="NZ_FOLQ01000010.1"/>
</dbReference>
<feature type="transmembrane region" description="Helical" evidence="14">
    <location>
        <begin position="361"/>
        <end position="380"/>
    </location>
</feature>
<dbReference type="FunFam" id="3.30.565.10:FF:000037">
    <property type="entry name" value="Hybrid sensor histidine kinase/response regulator"/>
    <property type="match status" value="1"/>
</dbReference>
<evidence type="ECO:0000256" key="1">
    <source>
        <dbReference type="ARBA" id="ARBA00000085"/>
    </source>
</evidence>
<keyword evidence="8" id="KW-0902">Two-component regulatory system</keyword>
<dbReference type="PANTHER" id="PTHR43547">
    <property type="entry name" value="TWO-COMPONENT HISTIDINE KINASE"/>
    <property type="match status" value="1"/>
</dbReference>
<dbReference type="SMART" id="SM00448">
    <property type="entry name" value="REC"/>
    <property type="match status" value="1"/>
</dbReference>
<dbReference type="PROSITE" id="PS50110">
    <property type="entry name" value="RESPONSE_REGULATORY"/>
    <property type="match status" value="1"/>
</dbReference>
<dbReference type="InterPro" id="IPR005467">
    <property type="entry name" value="His_kinase_dom"/>
</dbReference>
<feature type="coiled-coil region" evidence="13">
    <location>
        <begin position="449"/>
        <end position="483"/>
    </location>
</feature>
<dbReference type="Gene3D" id="3.40.50.2300">
    <property type="match status" value="1"/>
</dbReference>
<dbReference type="EMBL" id="FOLQ01000010">
    <property type="protein sequence ID" value="SFE07219.1"/>
    <property type="molecule type" value="Genomic_DNA"/>
</dbReference>
<evidence type="ECO:0000313" key="18">
    <source>
        <dbReference type="EMBL" id="SFE07219.1"/>
    </source>
</evidence>
<evidence type="ECO:0000256" key="6">
    <source>
        <dbReference type="ARBA" id="ARBA00022777"/>
    </source>
</evidence>
<evidence type="ECO:0000259" key="17">
    <source>
        <dbReference type="PROSITE" id="PS50110"/>
    </source>
</evidence>
<feature type="domain" description="HTH araC/xylS-type" evidence="15">
    <location>
        <begin position="902"/>
        <end position="1001"/>
    </location>
</feature>
<dbReference type="InterPro" id="IPR018062">
    <property type="entry name" value="HTH_AraC-typ_CS"/>
</dbReference>
<feature type="transmembrane region" description="Helical" evidence="14">
    <location>
        <begin position="400"/>
        <end position="425"/>
    </location>
</feature>
<dbReference type="GO" id="GO:0000155">
    <property type="term" value="F:phosphorelay sensor kinase activity"/>
    <property type="evidence" value="ECO:0007669"/>
    <property type="project" value="InterPro"/>
</dbReference>
<evidence type="ECO:0000256" key="2">
    <source>
        <dbReference type="ARBA" id="ARBA00012438"/>
    </source>
</evidence>
<dbReference type="Pfam" id="PF00072">
    <property type="entry name" value="Response_reg"/>
    <property type="match status" value="1"/>
</dbReference>
<evidence type="ECO:0000256" key="11">
    <source>
        <dbReference type="ARBA" id="ARBA00023163"/>
    </source>
</evidence>
<dbReference type="SUPFAM" id="SSF47384">
    <property type="entry name" value="Homodimeric domain of signal transducing histidine kinase"/>
    <property type="match status" value="1"/>
</dbReference>
<keyword evidence="13" id="KW-0175">Coiled coil</keyword>
<dbReference type="InterPro" id="IPR008979">
    <property type="entry name" value="Galactose-bd-like_sf"/>
</dbReference>
<feature type="domain" description="Response regulatory" evidence="17">
    <location>
        <begin position="755"/>
        <end position="870"/>
    </location>
</feature>
<feature type="transmembrane region" description="Helical" evidence="14">
    <location>
        <begin position="305"/>
        <end position="323"/>
    </location>
</feature>
<feature type="transmembrane region" description="Helical" evidence="14">
    <location>
        <begin position="277"/>
        <end position="298"/>
    </location>
</feature>
<protein>
    <recommendedName>
        <fullName evidence="2">histidine kinase</fullName>
        <ecNumber evidence="2">2.7.13.3</ecNumber>
    </recommendedName>
</protein>
<feature type="domain" description="Histidine kinase" evidence="16">
    <location>
        <begin position="497"/>
        <end position="718"/>
    </location>
</feature>
<dbReference type="CDD" id="cd17574">
    <property type="entry name" value="REC_OmpR"/>
    <property type="match status" value="1"/>
</dbReference>
<evidence type="ECO:0000256" key="5">
    <source>
        <dbReference type="ARBA" id="ARBA00022741"/>
    </source>
</evidence>
<keyword evidence="14" id="KW-1133">Transmembrane helix</keyword>
<dbReference type="Gene3D" id="1.10.287.130">
    <property type="match status" value="1"/>
</dbReference>
<dbReference type="CDD" id="cd00090">
    <property type="entry name" value="HTH_ARSR"/>
    <property type="match status" value="1"/>
</dbReference>
<feature type="modified residue" description="4-aspartylphosphate" evidence="12">
    <location>
        <position position="803"/>
    </location>
</feature>
<dbReference type="PANTHER" id="PTHR43547:SF2">
    <property type="entry name" value="HYBRID SIGNAL TRANSDUCTION HISTIDINE KINASE C"/>
    <property type="match status" value="1"/>
</dbReference>
<proteinExistence type="predicted"/>
<keyword evidence="3 12" id="KW-0597">Phosphoprotein</keyword>
<reference evidence="18 19" key="1">
    <citation type="submission" date="2016-10" db="EMBL/GenBank/DDBJ databases">
        <authorList>
            <person name="de Groot N.N."/>
        </authorList>
    </citation>
    <scope>NUCLEOTIDE SEQUENCE [LARGE SCALE GENOMIC DNA]</scope>
    <source>
        <strain evidence="18 19">DSM 26130</strain>
    </source>
</reference>
<dbReference type="SUPFAM" id="SSF46689">
    <property type="entry name" value="Homeodomain-like"/>
    <property type="match status" value="1"/>
</dbReference>
<dbReference type="AlphaFoldDB" id="A0A1I1XII3"/>
<dbReference type="InterPro" id="IPR003661">
    <property type="entry name" value="HisK_dim/P_dom"/>
</dbReference>
<dbReference type="GO" id="GO:0043565">
    <property type="term" value="F:sequence-specific DNA binding"/>
    <property type="evidence" value="ECO:0007669"/>
    <property type="project" value="InterPro"/>
</dbReference>
<dbReference type="SUPFAM" id="SSF49785">
    <property type="entry name" value="Galactose-binding domain-like"/>
    <property type="match status" value="1"/>
</dbReference>
<dbReference type="Gene3D" id="3.30.565.10">
    <property type="entry name" value="Histidine kinase-like ATPase, C-terminal domain"/>
    <property type="match status" value="1"/>
</dbReference>
<keyword evidence="10" id="KW-0238">DNA-binding</keyword>
<dbReference type="FunFam" id="1.10.287.130:FF:000045">
    <property type="entry name" value="Two-component system sensor histidine kinase/response regulator"/>
    <property type="match status" value="1"/>
</dbReference>
<dbReference type="Pfam" id="PF00512">
    <property type="entry name" value="HisKA"/>
    <property type="match status" value="1"/>
</dbReference>
<evidence type="ECO:0000259" key="16">
    <source>
        <dbReference type="PROSITE" id="PS50109"/>
    </source>
</evidence>
<accession>A0A1I1XII3</accession>
<keyword evidence="6 18" id="KW-0418">Kinase</keyword>
<keyword evidence="14" id="KW-0472">Membrane</keyword>
<evidence type="ECO:0000313" key="19">
    <source>
        <dbReference type="Proteomes" id="UP000198598"/>
    </source>
</evidence>
<dbReference type="PROSITE" id="PS00041">
    <property type="entry name" value="HTH_ARAC_FAMILY_1"/>
    <property type="match status" value="1"/>
</dbReference>
<gene>
    <name evidence="18" type="ORF">SAMN05216167_11016</name>
</gene>
<dbReference type="SUPFAM" id="SSF55874">
    <property type="entry name" value="ATPase domain of HSP90 chaperone/DNA topoisomerase II/histidine kinase"/>
    <property type="match status" value="1"/>
</dbReference>
<comment type="catalytic activity">
    <reaction evidence="1">
        <text>ATP + protein L-histidine = ADP + protein N-phospho-L-histidine.</text>
        <dbReference type="EC" id="2.7.13.3"/>
    </reaction>
</comment>
<dbReference type="InterPro" id="IPR001789">
    <property type="entry name" value="Sig_transdc_resp-reg_receiver"/>
</dbReference>
<evidence type="ECO:0000256" key="12">
    <source>
        <dbReference type="PROSITE-ProRule" id="PRU00169"/>
    </source>
</evidence>
<dbReference type="Pfam" id="PF12833">
    <property type="entry name" value="HTH_18"/>
    <property type="match status" value="1"/>
</dbReference>
<evidence type="ECO:0000256" key="10">
    <source>
        <dbReference type="ARBA" id="ARBA00023125"/>
    </source>
</evidence>
<dbReference type="PROSITE" id="PS01124">
    <property type="entry name" value="HTH_ARAC_FAMILY_2"/>
    <property type="match status" value="1"/>
</dbReference>
<evidence type="ECO:0000256" key="7">
    <source>
        <dbReference type="ARBA" id="ARBA00022840"/>
    </source>
</evidence>
<dbReference type="Pfam" id="PF02518">
    <property type="entry name" value="HATPase_c"/>
    <property type="match status" value="1"/>
</dbReference>
<dbReference type="PRINTS" id="PR00344">
    <property type="entry name" value="BCTRLSENSOR"/>
</dbReference>
<dbReference type="Proteomes" id="UP000198598">
    <property type="component" value="Unassembled WGS sequence"/>
</dbReference>
<dbReference type="InterPro" id="IPR003594">
    <property type="entry name" value="HATPase_dom"/>
</dbReference>
<dbReference type="InterPro" id="IPR018060">
    <property type="entry name" value="HTH_AraC"/>
</dbReference>
<evidence type="ECO:0000256" key="4">
    <source>
        <dbReference type="ARBA" id="ARBA00022679"/>
    </source>
</evidence>
<dbReference type="STRING" id="662367.SAMN05216167_11016"/>
<dbReference type="InterPro" id="IPR036097">
    <property type="entry name" value="HisK_dim/P_sf"/>
</dbReference>
<dbReference type="SMART" id="SM00387">
    <property type="entry name" value="HATPase_c"/>
    <property type="match status" value="1"/>
</dbReference>